<keyword evidence="6" id="KW-0851">Voltage-gated channel</keyword>
<reference evidence="15" key="1">
    <citation type="submission" date="2021-01" db="EMBL/GenBank/DDBJ databases">
        <authorList>
            <person name="Corre E."/>
            <person name="Pelletier E."/>
            <person name="Niang G."/>
            <person name="Scheremetjew M."/>
            <person name="Finn R."/>
            <person name="Kale V."/>
            <person name="Holt S."/>
            <person name="Cochrane G."/>
            <person name="Meng A."/>
            <person name="Brown T."/>
            <person name="Cohen L."/>
        </authorList>
    </citation>
    <scope>NUCLEOTIDE SEQUENCE</scope>
    <source>
        <strain evidence="15">CCAC1681</strain>
    </source>
</reference>
<comment type="subcellular location">
    <subcellularLocation>
        <location evidence="1">Membrane</location>
        <topology evidence="1">Multi-pass membrane protein</topology>
    </subcellularLocation>
</comment>
<dbReference type="Gene3D" id="1.10.287.70">
    <property type="match status" value="1"/>
</dbReference>
<evidence type="ECO:0000256" key="5">
    <source>
        <dbReference type="ARBA" id="ARBA00022826"/>
    </source>
</evidence>
<evidence type="ECO:0000313" key="15">
    <source>
        <dbReference type="EMBL" id="CAD8435087.1"/>
    </source>
</evidence>
<protein>
    <recommendedName>
        <fullName evidence="14">Ion transport domain-containing protein</fullName>
    </recommendedName>
</protein>
<feature type="domain" description="Ion transport" evidence="14">
    <location>
        <begin position="284"/>
        <end position="569"/>
    </location>
</feature>
<evidence type="ECO:0000256" key="3">
    <source>
        <dbReference type="ARBA" id="ARBA00022538"/>
    </source>
</evidence>
<dbReference type="InterPro" id="IPR005821">
    <property type="entry name" value="Ion_trans_dom"/>
</dbReference>
<dbReference type="PRINTS" id="PR00169">
    <property type="entry name" value="KCHANNEL"/>
</dbReference>
<proteinExistence type="predicted"/>
<feature type="region of interest" description="Disordered" evidence="12">
    <location>
        <begin position="124"/>
        <end position="202"/>
    </location>
</feature>
<dbReference type="Pfam" id="PF00520">
    <property type="entry name" value="Ion_trans"/>
    <property type="match status" value="1"/>
</dbReference>
<evidence type="ECO:0000256" key="2">
    <source>
        <dbReference type="ARBA" id="ARBA00022448"/>
    </source>
</evidence>
<feature type="compositionally biased region" description="Basic and acidic residues" evidence="12">
    <location>
        <begin position="714"/>
        <end position="728"/>
    </location>
</feature>
<evidence type="ECO:0000256" key="10">
    <source>
        <dbReference type="ARBA" id="ARBA00023136"/>
    </source>
</evidence>
<accession>A0A7S0CVR5</accession>
<dbReference type="PANTHER" id="PTHR11537:SF254">
    <property type="entry name" value="POTASSIUM VOLTAGE-GATED CHANNEL PROTEIN SHAB"/>
    <property type="match status" value="1"/>
</dbReference>
<evidence type="ECO:0000256" key="9">
    <source>
        <dbReference type="ARBA" id="ARBA00023065"/>
    </source>
</evidence>
<evidence type="ECO:0000259" key="14">
    <source>
        <dbReference type="Pfam" id="PF00520"/>
    </source>
</evidence>
<feature type="compositionally biased region" description="Basic and acidic residues" evidence="12">
    <location>
        <begin position="185"/>
        <end position="202"/>
    </location>
</feature>
<evidence type="ECO:0000256" key="6">
    <source>
        <dbReference type="ARBA" id="ARBA00022882"/>
    </source>
</evidence>
<evidence type="ECO:0000256" key="1">
    <source>
        <dbReference type="ARBA" id="ARBA00004141"/>
    </source>
</evidence>
<feature type="transmembrane region" description="Helical" evidence="13">
    <location>
        <begin position="413"/>
        <end position="434"/>
    </location>
</feature>
<feature type="region of interest" description="Disordered" evidence="12">
    <location>
        <begin position="587"/>
        <end position="606"/>
    </location>
</feature>
<keyword evidence="11" id="KW-0407">Ion channel</keyword>
<keyword evidence="7" id="KW-0630">Potassium</keyword>
<dbReference type="GO" id="GO:0005249">
    <property type="term" value="F:voltage-gated potassium channel activity"/>
    <property type="evidence" value="ECO:0007669"/>
    <property type="project" value="InterPro"/>
</dbReference>
<keyword evidence="10 13" id="KW-0472">Membrane</keyword>
<feature type="transmembrane region" description="Helical" evidence="13">
    <location>
        <begin position="536"/>
        <end position="560"/>
    </location>
</feature>
<keyword evidence="8 13" id="KW-1133">Transmembrane helix</keyword>
<evidence type="ECO:0000256" key="7">
    <source>
        <dbReference type="ARBA" id="ARBA00022958"/>
    </source>
</evidence>
<dbReference type="Gene3D" id="1.20.120.350">
    <property type="entry name" value="Voltage-gated potassium channels. Chain C"/>
    <property type="match status" value="1"/>
</dbReference>
<dbReference type="GO" id="GO:0008076">
    <property type="term" value="C:voltage-gated potassium channel complex"/>
    <property type="evidence" value="ECO:0007669"/>
    <property type="project" value="InterPro"/>
</dbReference>
<name>A0A7S0CVR5_MICPS</name>
<dbReference type="InterPro" id="IPR028325">
    <property type="entry name" value="VG_K_chnl"/>
</dbReference>
<sequence length="897" mass="97086">MGIFVPVVVDADHWDAETTSKRVVFIRVGRLCRRVHWTTGTMRDLQVLVCRVFGAPEDLVHVRAKQNDSNPFILFHSESSKGHVDAAPLVWPDADLRNGSVVSVRDPLWQAVLCLCAGEGDDARVKRDKTRGDQNLPPLTPTPRDPFGEERRGKDDERGGVSSTASDSESDFSAGSSLAAPGADGTRKRNERERRRSSNDGKIAKYLMPFSGALSVVQHGAVNLVGSGHGGSRKHVARGDLPARLAKKLAQRASVLSNLDDLTTRERVDVLLNDPGSSPAAATISVFMITLIGLSTVTFCVETLPWFYAPEPTFSDPFWIVEAACIAAFTAELSLRAWATNDKITTFFSRGMNVVDLVAILPFYVDLLAKGLTIPGLSVLRVLRLARVFRLLRVSKTAVDLLGQTMRRSARPLYILAFLLMMALITFSAVLYFAERGTYDDTKKLWMRTLGFECEFPCAAETLDFLPAFLTCGDVADETNTVSAYFDRHKPTVPVIASTCERVVEQSPFQSILHAVWWALATMGTVGYGDIAPRTVAGWILASLAQMMGILVIALPITVIGSNFSAIYSSIGTSQSLWAKEHEPSSVAKPRRLHASGSGATAQKLTDGGMVGPLQHEWDLDVAFEELLPCASPALVGGAETNGAYGGKIGGLVSGRSGALGVGWTMVRRALTPEEQIEAFINGEDLHENPRSVAEKSADGSPAGALSRKNSLTPKEKAPPADEKEKRASRLGVRDLGAALREAKDDKDKGVVPTNVDEAQTSVPDRPRFEPPKVSRKSGRARRKALCVLVEAFLADCVRNAEVRDKFAATRQRDTLKKGDSLFVNVGGTETKTLTTKKSGFKRSKTAALLRAAESEKNLGVGAGDAVAREPKNTRAPKTPLPTPGTSFATPRAEDER</sequence>
<dbReference type="GO" id="GO:0001508">
    <property type="term" value="P:action potential"/>
    <property type="evidence" value="ECO:0007669"/>
    <property type="project" value="TreeGrafter"/>
</dbReference>
<keyword evidence="3" id="KW-0633">Potassium transport</keyword>
<gene>
    <name evidence="15" type="ORF">MSP1401_LOCUS3404</name>
</gene>
<evidence type="ECO:0000256" key="12">
    <source>
        <dbReference type="SAM" id="MobiDB-lite"/>
    </source>
</evidence>
<organism evidence="15">
    <name type="scientific">Micromonas pusilla</name>
    <name type="common">Picoplanktonic green alga</name>
    <name type="synonym">Chromulina pusilla</name>
    <dbReference type="NCBI Taxonomy" id="38833"/>
    <lineage>
        <taxon>Eukaryota</taxon>
        <taxon>Viridiplantae</taxon>
        <taxon>Chlorophyta</taxon>
        <taxon>Mamiellophyceae</taxon>
        <taxon>Mamiellales</taxon>
        <taxon>Mamiellaceae</taxon>
        <taxon>Micromonas</taxon>
    </lineage>
</organism>
<feature type="region of interest" description="Disordered" evidence="12">
    <location>
        <begin position="690"/>
        <end position="777"/>
    </location>
</feature>
<keyword evidence="9" id="KW-0406">Ion transport</keyword>
<evidence type="ECO:0000256" key="8">
    <source>
        <dbReference type="ARBA" id="ARBA00022989"/>
    </source>
</evidence>
<feature type="compositionally biased region" description="Low complexity" evidence="12">
    <location>
        <begin position="162"/>
        <end position="177"/>
    </location>
</feature>
<dbReference type="PANTHER" id="PTHR11537">
    <property type="entry name" value="VOLTAGE-GATED POTASSIUM CHANNEL"/>
    <property type="match status" value="1"/>
</dbReference>
<dbReference type="EMBL" id="HBEN01004195">
    <property type="protein sequence ID" value="CAD8435087.1"/>
    <property type="molecule type" value="Transcribed_RNA"/>
</dbReference>
<dbReference type="InterPro" id="IPR027359">
    <property type="entry name" value="Volt_channel_dom_sf"/>
</dbReference>
<feature type="compositionally biased region" description="Basic and acidic residues" evidence="12">
    <location>
        <begin position="146"/>
        <end position="159"/>
    </location>
</feature>
<evidence type="ECO:0000256" key="4">
    <source>
        <dbReference type="ARBA" id="ARBA00022692"/>
    </source>
</evidence>
<feature type="compositionally biased region" description="Basic and acidic residues" evidence="12">
    <location>
        <begin position="741"/>
        <end position="750"/>
    </location>
</feature>
<evidence type="ECO:0000256" key="13">
    <source>
        <dbReference type="SAM" id="Phobius"/>
    </source>
</evidence>
<keyword evidence="5" id="KW-0631">Potassium channel</keyword>
<keyword evidence="4 13" id="KW-0812">Transmembrane</keyword>
<dbReference type="AlphaFoldDB" id="A0A7S0CVR5"/>
<dbReference type="SUPFAM" id="SSF81324">
    <property type="entry name" value="Voltage-gated potassium channels"/>
    <property type="match status" value="1"/>
</dbReference>
<feature type="region of interest" description="Disordered" evidence="12">
    <location>
        <begin position="858"/>
        <end position="897"/>
    </location>
</feature>
<evidence type="ECO:0000256" key="11">
    <source>
        <dbReference type="ARBA" id="ARBA00023303"/>
    </source>
</evidence>
<keyword evidence="2" id="KW-0813">Transport</keyword>